<evidence type="ECO:0000313" key="3">
    <source>
        <dbReference type="EMBL" id="EAY02477.1"/>
    </source>
</evidence>
<keyword evidence="2" id="KW-0812">Transmembrane</keyword>
<keyword evidence="4" id="KW-1185">Reference proteome</keyword>
<protein>
    <submittedName>
        <fullName evidence="3">Uncharacterized protein</fullName>
    </submittedName>
</protein>
<reference evidence="3" key="1">
    <citation type="submission" date="2006-10" db="EMBL/GenBank/DDBJ databases">
        <authorList>
            <person name="Amadeo P."/>
            <person name="Zhao Q."/>
            <person name="Wortman J."/>
            <person name="Fraser-Liggett C."/>
            <person name="Carlton J."/>
        </authorList>
    </citation>
    <scope>NUCLEOTIDE SEQUENCE</scope>
    <source>
        <strain evidence="3">G3</strain>
    </source>
</reference>
<gene>
    <name evidence="3" type="ORF">TVAG_055660</name>
</gene>
<feature type="compositionally biased region" description="Polar residues" evidence="1">
    <location>
        <begin position="604"/>
        <end position="613"/>
    </location>
</feature>
<feature type="region of interest" description="Disordered" evidence="1">
    <location>
        <begin position="455"/>
        <end position="503"/>
    </location>
</feature>
<feature type="compositionally biased region" description="Basic and acidic residues" evidence="1">
    <location>
        <begin position="205"/>
        <end position="225"/>
    </location>
</feature>
<reference evidence="3" key="2">
    <citation type="journal article" date="2007" name="Science">
        <title>Draft genome sequence of the sexually transmitted pathogen Trichomonas vaginalis.</title>
        <authorList>
            <person name="Carlton J.M."/>
            <person name="Hirt R.P."/>
            <person name="Silva J.C."/>
            <person name="Delcher A.L."/>
            <person name="Schatz M."/>
            <person name="Zhao Q."/>
            <person name="Wortman J.R."/>
            <person name="Bidwell S.L."/>
            <person name="Alsmark U.C.M."/>
            <person name="Besteiro S."/>
            <person name="Sicheritz-Ponten T."/>
            <person name="Noel C.J."/>
            <person name="Dacks J.B."/>
            <person name="Foster P.G."/>
            <person name="Simillion C."/>
            <person name="Van de Peer Y."/>
            <person name="Miranda-Saavedra D."/>
            <person name="Barton G.J."/>
            <person name="Westrop G.D."/>
            <person name="Mueller S."/>
            <person name="Dessi D."/>
            <person name="Fiori P.L."/>
            <person name="Ren Q."/>
            <person name="Paulsen I."/>
            <person name="Zhang H."/>
            <person name="Bastida-Corcuera F.D."/>
            <person name="Simoes-Barbosa A."/>
            <person name="Brown M.T."/>
            <person name="Hayes R.D."/>
            <person name="Mukherjee M."/>
            <person name="Okumura C.Y."/>
            <person name="Schneider R."/>
            <person name="Smith A.J."/>
            <person name="Vanacova S."/>
            <person name="Villalvazo M."/>
            <person name="Haas B.J."/>
            <person name="Pertea M."/>
            <person name="Feldblyum T.V."/>
            <person name="Utterback T.R."/>
            <person name="Shu C.L."/>
            <person name="Osoegawa K."/>
            <person name="de Jong P.J."/>
            <person name="Hrdy I."/>
            <person name="Horvathova L."/>
            <person name="Zubacova Z."/>
            <person name="Dolezal P."/>
            <person name="Malik S.B."/>
            <person name="Logsdon J.M. Jr."/>
            <person name="Henze K."/>
            <person name="Gupta A."/>
            <person name="Wang C.C."/>
            <person name="Dunne R.L."/>
            <person name="Upcroft J.A."/>
            <person name="Upcroft P."/>
            <person name="White O."/>
            <person name="Salzberg S.L."/>
            <person name="Tang P."/>
            <person name="Chiu C.-H."/>
            <person name="Lee Y.-S."/>
            <person name="Embley T.M."/>
            <person name="Coombs G.H."/>
            <person name="Mottram J.C."/>
            <person name="Tachezy J."/>
            <person name="Fraser-Liggett C.M."/>
            <person name="Johnson P.J."/>
        </authorList>
    </citation>
    <scope>NUCLEOTIDE SEQUENCE [LARGE SCALE GENOMIC DNA]</scope>
    <source>
        <strain evidence="3">G3</strain>
    </source>
</reference>
<dbReference type="EMBL" id="DS113535">
    <property type="protein sequence ID" value="EAY02477.1"/>
    <property type="molecule type" value="Genomic_DNA"/>
</dbReference>
<feature type="transmembrane region" description="Helical" evidence="2">
    <location>
        <begin position="864"/>
        <end position="886"/>
    </location>
</feature>
<evidence type="ECO:0000256" key="1">
    <source>
        <dbReference type="SAM" id="MobiDB-lite"/>
    </source>
</evidence>
<dbReference type="VEuPathDB" id="TrichDB:TVAG_055660"/>
<feature type="region of interest" description="Disordered" evidence="1">
    <location>
        <begin position="121"/>
        <end position="230"/>
    </location>
</feature>
<evidence type="ECO:0000256" key="2">
    <source>
        <dbReference type="SAM" id="Phobius"/>
    </source>
</evidence>
<feature type="compositionally biased region" description="Low complexity" evidence="1">
    <location>
        <begin position="790"/>
        <end position="804"/>
    </location>
</feature>
<accession>A2EY09</accession>
<dbReference type="Proteomes" id="UP000001542">
    <property type="component" value="Unassembled WGS sequence"/>
</dbReference>
<feature type="compositionally biased region" description="Polar residues" evidence="1">
    <location>
        <begin position="137"/>
        <end position="164"/>
    </location>
</feature>
<dbReference type="VEuPathDB" id="TrichDB:TVAGG3_0730320"/>
<keyword evidence="2" id="KW-0472">Membrane</keyword>
<feature type="region of interest" description="Disordered" evidence="1">
    <location>
        <begin position="263"/>
        <end position="315"/>
    </location>
</feature>
<feature type="region of interest" description="Disordered" evidence="1">
    <location>
        <begin position="728"/>
        <end position="807"/>
    </location>
</feature>
<feature type="compositionally biased region" description="Basic residues" evidence="1">
    <location>
        <begin position="462"/>
        <end position="489"/>
    </location>
</feature>
<sequence>MNRKTLEVIPPKGNAPKIPKSALPKQPLQVKPISQLDNAPQSQYEGIQSYDSQRIGNSTFTPPNNLQSNYSSPNSSKFSSPLRKTQVPEHNFSNFVSNSSTSYYSANKSSQLQSNIETMYTASPQSSSHAVFEDPNQKSTNTQQIPAFSSERSTFKASSSTFQAKQDPENQNNSISISNPSNSETTSSNYQQQFTGNTKFVITPPEHKKSSFEKPFDDDFLKDDDQQQEESFTFEVNDEFSSNAGQEQLSDIHVDDFELPTSLFADNNDTEQSKLETEPKVEDNNFDIQNGSENIEKDNKEPHISQNDPITNKETEEKPEVKIIAGFTIEKSNKKTTNQQIDEEVQSIPEDMLEDMLDIYQSIDNKNNSNENESFEICQPRRESLSIGKRTGNEESVIISSIDEDDFDPLNDMMEFTNIMNLSDSSDILNSNGDPFSDIPVEALKDMLEIEDDETVEDFRSRNKPKTFIKPKQNTKLKPIKSKKPKPQSKSKEEIPSKPKKNFTLETPKVQELNLPKAKTITLDRKIQNVNVIHDGGFVVERRTDLNLIVSDFSKPSSQQLPPQQNISTEKFFNTRPTEGTQIGQKLVGQTKSFEFNPNDLPPDSSTQTPKISSFDFQPLSQTASYQAPSSLSSFATKQSIFNNQSQQQFQQHPQLVQNNNPYPQIIPPTVQQQFISPVPPQQQIQQQLPQETPIVNEDPTKILKEKTNASAAPIELIEELKRLRHQVNEQEKRQKSNTLPPGFAVKSKGPLPVLPHLDGSDLKTEGFLEPETFGSKEDDIDEISFNNTSNPSSRNSAMSSNWSGPGMNTVPPPPVITMSDTDVSPTKRHIRTSMKDRKNRANNKSELILMQKTSKSKKNTAQIFSLIAICAILAIILGIMSFYFMPSVL</sequence>
<dbReference type="SMR" id="A2EY09"/>
<name>A2EY09_TRIV3</name>
<feature type="region of interest" description="Disordered" evidence="1">
    <location>
        <begin position="1"/>
        <end position="93"/>
    </location>
</feature>
<feature type="compositionally biased region" description="Low complexity" evidence="1">
    <location>
        <begin position="169"/>
        <end position="189"/>
    </location>
</feature>
<dbReference type="KEGG" id="tva:4760317"/>
<feature type="compositionally biased region" description="Polar residues" evidence="1">
    <location>
        <begin position="35"/>
        <end position="61"/>
    </location>
</feature>
<feature type="compositionally biased region" description="Polar residues" evidence="1">
    <location>
        <begin position="190"/>
        <end position="200"/>
    </location>
</feature>
<evidence type="ECO:0000313" key="4">
    <source>
        <dbReference type="Proteomes" id="UP000001542"/>
    </source>
</evidence>
<proteinExistence type="predicted"/>
<keyword evidence="2" id="KW-1133">Transmembrane helix</keyword>
<dbReference type="AlphaFoldDB" id="A2EY09"/>
<feature type="compositionally biased region" description="Low complexity" evidence="1">
    <location>
        <begin position="62"/>
        <end position="81"/>
    </location>
</feature>
<organism evidence="3 4">
    <name type="scientific">Trichomonas vaginalis (strain ATCC PRA-98 / G3)</name>
    <dbReference type="NCBI Taxonomy" id="412133"/>
    <lineage>
        <taxon>Eukaryota</taxon>
        <taxon>Metamonada</taxon>
        <taxon>Parabasalia</taxon>
        <taxon>Trichomonadida</taxon>
        <taxon>Trichomonadidae</taxon>
        <taxon>Trichomonas</taxon>
    </lineage>
</organism>
<feature type="compositionally biased region" description="Basic and acidic residues" evidence="1">
    <location>
        <begin position="271"/>
        <end position="283"/>
    </location>
</feature>
<feature type="compositionally biased region" description="Basic and acidic residues" evidence="1">
    <location>
        <begin position="294"/>
        <end position="303"/>
    </location>
</feature>
<dbReference type="RefSeq" id="XP_001314716.1">
    <property type="nucleotide sequence ID" value="XM_001314682.1"/>
</dbReference>
<feature type="region of interest" description="Disordered" evidence="1">
    <location>
        <begin position="593"/>
        <end position="613"/>
    </location>
</feature>
<dbReference type="InParanoid" id="A2EY09"/>